<evidence type="ECO:0000256" key="1">
    <source>
        <dbReference type="SAM" id="MobiDB-lite"/>
    </source>
</evidence>
<dbReference type="Proteomes" id="UP000527143">
    <property type="component" value="Unassembled WGS sequence"/>
</dbReference>
<gene>
    <name evidence="2" type="ORF">FHT02_004265</name>
</gene>
<keyword evidence="3" id="KW-1185">Reference proteome</keyword>
<dbReference type="RefSeq" id="WP_184091954.1">
    <property type="nucleotide sequence ID" value="NZ_JACIJF010000035.1"/>
</dbReference>
<dbReference type="EMBL" id="JACIJF010000035">
    <property type="protein sequence ID" value="MBB5713003.1"/>
    <property type="molecule type" value="Genomic_DNA"/>
</dbReference>
<organism evidence="2 3">
    <name type="scientific">Sphingomonas xinjiangensis</name>
    <dbReference type="NCBI Taxonomy" id="643568"/>
    <lineage>
        <taxon>Bacteria</taxon>
        <taxon>Pseudomonadati</taxon>
        <taxon>Pseudomonadota</taxon>
        <taxon>Alphaproteobacteria</taxon>
        <taxon>Sphingomonadales</taxon>
        <taxon>Sphingomonadaceae</taxon>
        <taxon>Sphingomonas</taxon>
    </lineage>
</organism>
<reference evidence="2 3" key="1">
    <citation type="submission" date="2020-08" db="EMBL/GenBank/DDBJ databases">
        <title>Genomic Encyclopedia of Type Strains, Phase IV (KMG-IV): sequencing the most valuable type-strain genomes for metagenomic binning, comparative biology and taxonomic classification.</title>
        <authorList>
            <person name="Goeker M."/>
        </authorList>
    </citation>
    <scope>NUCLEOTIDE SEQUENCE [LARGE SCALE GENOMIC DNA]</scope>
    <source>
        <strain evidence="2 3">DSM 26736</strain>
    </source>
</reference>
<name>A0A840YTQ9_9SPHN</name>
<dbReference type="AlphaFoldDB" id="A0A840YTQ9"/>
<protein>
    <submittedName>
        <fullName evidence="2">Uncharacterized protein</fullName>
    </submittedName>
</protein>
<proteinExistence type="predicted"/>
<comment type="caution">
    <text evidence="2">The sequence shown here is derived from an EMBL/GenBank/DDBJ whole genome shotgun (WGS) entry which is preliminary data.</text>
</comment>
<evidence type="ECO:0000313" key="2">
    <source>
        <dbReference type="EMBL" id="MBB5713003.1"/>
    </source>
</evidence>
<feature type="compositionally biased region" description="Polar residues" evidence="1">
    <location>
        <begin position="1"/>
        <end position="12"/>
    </location>
</feature>
<feature type="compositionally biased region" description="Basic and acidic residues" evidence="1">
    <location>
        <begin position="37"/>
        <end position="62"/>
    </location>
</feature>
<feature type="region of interest" description="Disordered" evidence="1">
    <location>
        <begin position="1"/>
        <end position="62"/>
    </location>
</feature>
<sequence length="62" mass="6445">MTSDNDTPATTSDDGKLPQDPAQQPVDGGKSDPGANGEDRDIIGKDQADLTAEDLKGDSRSE</sequence>
<accession>A0A840YTQ9</accession>
<evidence type="ECO:0000313" key="3">
    <source>
        <dbReference type="Proteomes" id="UP000527143"/>
    </source>
</evidence>